<organism evidence="1 2">
    <name type="scientific">Chitinophaga lutea</name>
    <dbReference type="NCBI Taxonomy" id="2488634"/>
    <lineage>
        <taxon>Bacteria</taxon>
        <taxon>Pseudomonadati</taxon>
        <taxon>Bacteroidota</taxon>
        <taxon>Chitinophagia</taxon>
        <taxon>Chitinophagales</taxon>
        <taxon>Chitinophagaceae</taxon>
        <taxon>Chitinophaga</taxon>
    </lineage>
</organism>
<evidence type="ECO:0000313" key="2">
    <source>
        <dbReference type="Proteomes" id="UP000278351"/>
    </source>
</evidence>
<protein>
    <recommendedName>
        <fullName evidence="3">Universal stress protein</fullName>
    </recommendedName>
</protein>
<dbReference type="SUPFAM" id="SSF52402">
    <property type="entry name" value="Adenine nucleotide alpha hydrolases-like"/>
    <property type="match status" value="2"/>
</dbReference>
<accession>A0A3N4PL13</accession>
<sequence>MKKIIAAVDAFSFTEEELKSYRYIANKARGELTILFLENIFSDVALMAGVGTDRHAADVSYDILFREEMETRRRTADVNKKRLMDFYRDMGMAVQVRELAGDPATECLIESRLADLLVVRNTTSMGWLHGSNPPRFVKDMLADAECPVMVIPEKMPYIREVLFTYNGTASSSYAIRQFCLIFDDLADIPATVIYIAEDGDQKMPRGRLVKEYLKHHFEEVSCMSLVDTPFAGIHSIAVEKQHAVITFGAYGRSRASRFFHRSDADGVLRTLNLPIFITHP</sequence>
<keyword evidence="2" id="KW-1185">Reference proteome</keyword>
<evidence type="ECO:0000313" key="1">
    <source>
        <dbReference type="EMBL" id="RPE08896.1"/>
    </source>
</evidence>
<dbReference type="EMBL" id="RPDH01000002">
    <property type="protein sequence ID" value="RPE08896.1"/>
    <property type="molecule type" value="Genomic_DNA"/>
</dbReference>
<dbReference type="OrthoDB" id="662548at2"/>
<gene>
    <name evidence="1" type="ORF">EGT74_17920</name>
</gene>
<dbReference type="AlphaFoldDB" id="A0A3N4PL13"/>
<comment type="caution">
    <text evidence="1">The sequence shown here is derived from an EMBL/GenBank/DDBJ whole genome shotgun (WGS) entry which is preliminary data.</text>
</comment>
<dbReference type="Gene3D" id="3.40.50.12370">
    <property type="match status" value="1"/>
</dbReference>
<evidence type="ECO:0008006" key="3">
    <source>
        <dbReference type="Google" id="ProtNLM"/>
    </source>
</evidence>
<name>A0A3N4PL13_9BACT</name>
<dbReference type="Proteomes" id="UP000278351">
    <property type="component" value="Unassembled WGS sequence"/>
</dbReference>
<dbReference type="RefSeq" id="WP_123847896.1">
    <property type="nucleotide sequence ID" value="NZ_RPDH01000002.1"/>
</dbReference>
<reference evidence="1 2" key="1">
    <citation type="submission" date="2018-11" db="EMBL/GenBank/DDBJ databases">
        <title>Chitinophaga lutea sp.nov., isolate from arsenic contaminated soil.</title>
        <authorList>
            <person name="Zong Y."/>
        </authorList>
    </citation>
    <scope>NUCLEOTIDE SEQUENCE [LARGE SCALE GENOMIC DNA]</scope>
    <source>
        <strain evidence="1 2">ZY74</strain>
    </source>
</reference>
<proteinExistence type="predicted"/>